<reference evidence="3" key="3">
    <citation type="journal article" date="2005" name="Nature">
        <title>The map-based sequence of the rice genome.</title>
        <authorList>
            <consortium name="International rice genome sequencing project (IRGSP)"/>
            <person name="Matsumoto T."/>
            <person name="Wu J."/>
            <person name="Kanamori H."/>
            <person name="Katayose Y."/>
            <person name="Fujisawa M."/>
            <person name="Namiki N."/>
            <person name="Mizuno H."/>
            <person name="Yamamoto K."/>
            <person name="Antonio B.A."/>
            <person name="Baba T."/>
            <person name="Sakata K."/>
            <person name="Nagamura Y."/>
            <person name="Aoki H."/>
            <person name="Arikawa K."/>
            <person name="Arita K."/>
            <person name="Bito T."/>
            <person name="Chiden Y."/>
            <person name="Fujitsuka N."/>
            <person name="Fukunaka R."/>
            <person name="Hamada M."/>
            <person name="Harada C."/>
            <person name="Hayashi A."/>
            <person name="Hijishita S."/>
            <person name="Honda M."/>
            <person name="Hosokawa S."/>
            <person name="Ichikawa Y."/>
            <person name="Idonuma A."/>
            <person name="Iijima M."/>
            <person name="Ikeda M."/>
            <person name="Ikeno M."/>
            <person name="Ito K."/>
            <person name="Ito S."/>
            <person name="Ito T."/>
            <person name="Ito Y."/>
            <person name="Ito Y."/>
            <person name="Iwabuchi A."/>
            <person name="Kamiya K."/>
            <person name="Karasawa W."/>
            <person name="Kurita K."/>
            <person name="Katagiri S."/>
            <person name="Kikuta A."/>
            <person name="Kobayashi H."/>
            <person name="Kobayashi N."/>
            <person name="Machita K."/>
            <person name="Maehara T."/>
            <person name="Masukawa M."/>
            <person name="Mizubayashi T."/>
            <person name="Mukai Y."/>
            <person name="Nagasaki H."/>
            <person name="Nagata Y."/>
            <person name="Naito S."/>
            <person name="Nakashima M."/>
            <person name="Nakama Y."/>
            <person name="Nakamichi Y."/>
            <person name="Nakamura M."/>
            <person name="Meguro A."/>
            <person name="Negishi M."/>
            <person name="Ohta I."/>
            <person name="Ohta T."/>
            <person name="Okamoto M."/>
            <person name="Ono N."/>
            <person name="Saji S."/>
            <person name="Sakaguchi M."/>
            <person name="Sakai K."/>
            <person name="Shibata M."/>
            <person name="Shimokawa T."/>
            <person name="Song J."/>
            <person name="Takazaki Y."/>
            <person name="Terasawa K."/>
            <person name="Tsugane M."/>
            <person name="Tsuji K."/>
            <person name="Ueda S."/>
            <person name="Waki K."/>
            <person name="Yamagata H."/>
            <person name="Yamamoto M."/>
            <person name="Yamamoto S."/>
            <person name="Yamane H."/>
            <person name="Yoshiki S."/>
            <person name="Yoshihara R."/>
            <person name="Yukawa K."/>
            <person name="Zhong H."/>
            <person name="Yano M."/>
            <person name="Yuan Q."/>
            <person name="Ouyang S."/>
            <person name="Liu J."/>
            <person name="Jones K.M."/>
            <person name="Gansberger K."/>
            <person name="Moffat K."/>
            <person name="Hill J."/>
            <person name="Bera J."/>
            <person name="Fadrosh D."/>
            <person name="Jin S."/>
            <person name="Johri S."/>
            <person name="Kim M."/>
            <person name="Overton L."/>
            <person name="Reardon M."/>
            <person name="Tsitrin T."/>
            <person name="Vuong H."/>
            <person name="Weaver B."/>
            <person name="Ciecko A."/>
            <person name="Tallon L."/>
            <person name="Jackson J."/>
            <person name="Pai G."/>
            <person name="Aken S.V."/>
            <person name="Utterback T."/>
            <person name="Reidmuller S."/>
            <person name="Feldblyum T."/>
            <person name="Hsiao J."/>
            <person name="Zismann V."/>
            <person name="Iobst S."/>
            <person name="de Vazeille A.R."/>
            <person name="Buell C.R."/>
            <person name="Ying K."/>
            <person name="Li Y."/>
            <person name="Lu T."/>
            <person name="Huang Y."/>
            <person name="Zhao Q."/>
            <person name="Feng Q."/>
            <person name="Zhang L."/>
            <person name="Zhu J."/>
            <person name="Weng Q."/>
            <person name="Mu J."/>
            <person name="Lu Y."/>
            <person name="Fan D."/>
            <person name="Liu Y."/>
            <person name="Guan J."/>
            <person name="Zhang Y."/>
            <person name="Yu S."/>
            <person name="Liu X."/>
            <person name="Zhang Y."/>
            <person name="Hong G."/>
            <person name="Han B."/>
            <person name="Choisne N."/>
            <person name="Demange N."/>
            <person name="Orjeda G."/>
            <person name="Samain S."/>
            <person name="Cattolico L."/>
            <person name="Pelletier E."/>
            <person name="Couloux A."/>
            <person name="Segurens B."/>
            <person name="Wincker P."/>
            <person name="D'Hont A."/>
            <person name="Scarpelli C."/>
            <person name="Weissenbach J."/>
            <person name="Salanoubat M."/>
            <person name="Quetier F."/>
            <person name="Yu Y."/>
            <person name="Kim H.R."/>
            <person name="Rambo T."/>
            <person name="Currie J."/>
            <person name="Collura K."/>
            <person name="Luo M."/>
            <person name="Yang T."/>
            <person name="Ammiraju J.S.S."/>
            <person name="Engler F."/>
            <person name="Soderlund C."/>
            <person name="Wing R.A."/>
            <person name="Palmer L.E."/>
            <person name="de la Bastide M."/>
            <person name="Spiegel L."/>
            <person name="Nascimento L."/>
            <person name="Zutavern T."/>
            <person name="O'Shaughnessy A."/>
            <person name="Dike S."/>
            <person name="Dedhia N."/>
            <person name="Preston R."/>
            <person name="Balija V."/>
            <person name="McCombie W.R."/>
            <person name="Chow T."/>
            <person name="Chen H."/>
            <person name="Chung M."/>
            <person name="Chen C."/>
            <person name="Shaw J."/>
            <person name="Wu H."/>
            <person name="Hsiao K."/>
            <person name="Chao Y."/>
            <person name="Chu M."/>
            <person name="Cheng C."/>
            <person name="Hour A."/>
            <person name="Lee P."/>
            <person name="Lin S."/>
            <person name="Lin Y."/>
            <person name="Liou J."/>
            <person name="Liu S."/>
            <person name="Hsing Y."/>
            <person name="Raghuvanshi S."/>
            <person name="Mohanty A."/>
            <person name="Bharti A.K."/>
            <person name="Gaur A."/>
            <person name="Gupta V."/>
            <person name="Kumar D."/>
            <person name="Ravi V."/>
            <person name="Vij S."/>
            <person name="Kapur A."/>
            <person name="Khurana P."/>
            <person name="Khurana P."/>
            <person name="Khurana J.P."/>
            <person name="Tyagi A.K."/>
            <person name="Gaikwad K."/>
            <person name="Singh A."/>
            <person name="Dalal V."/>
            <person name="Srivastava S."/>
            <person name="Dixit A."/>
            <person name="Pal A.K."/>
            <person name="Ghazi I.A."/>
            <person name="Yadav M."/>
            <person name="Pandit A."/>
            <person name="Bhargava A."/>
            <person name="Sureshbabu K."/>
            <person name="Batra K."/>
            <person name="Sharma T.R."/>
            <person name="Mohapatra T."/>
            <person name="Singh N.K."/>
            <person name="Messing J."/>
            <person name="Nelson A.B."/>
            <person name="Fuks G."/>
            <person name="Kavchok S."/>
            <person name="Keizer G."/>
            <person name="Linton E."/>
            <person name="Llaca V."/>
            <person name="Song R."/>
            <person name="Tanyolac B."/>
            <person name="Young S."/>
            <person name="Ho-Il K."/>
            <person name="Hahn J.H."/>
            <person name="Sangsakoo G."/>
            <person name="Vanavichit A."/>
            <person name="de Mattos Luiz.A.T."/>
            <person name="Zimmer P.D."/>
            <person name="Malone G."/>
            <person name="Dellagostin O."/>
            <person name="de Oliveira A.C."/>
            <person name="Bevan M."/>
            <person name="Bancroft I."/>
            <person name="Minx P."/>
            <person name="Cordum H."/>
            <person name="Wilson R."/>
            <person name="Cheng Z."/>
            <person name="Jin W."/>
            <person name="Jiang J."/>
            <person name="Leong S.A."/>
            <person name="Iwama H."/>
            <person name="Gojobori T."/>
            <person name="Itoh T."/>
            <person name="Niimura Y."/>
            <person name="Fujii Y."/>
            <person name="Habara T."/>
            <person name="Sakai H."/>
            <person name="Sato Y."/>
            <person name="Wilson G."/>
            <person name="Kumar K."/>
            <person name="McCouch S."/>
            <person name="Juretic N."/>
            <person name="Hoen D."/>
            <person name="Wright S."/>
            <person name="Bruskiewich R."/>
            <person name="Bureau T."/>
            <person name="Miyao A."/>
            <person name="Hirochika H."/>
            <person name="Nishikawa T."/>
            <person name="Kadowaki K."/>
            <person name="Sugiura M."/>
            <person name="Burr B."/>
            <person name="Sasaki T."/>
        </authorList>
    </citation>
    <scope>NUCLEOTIDE SEQUENCE [LARGE SCALE GENOMIC DNA]</scope>
    <source>
        <strain evidence="3">cv. Nipponbare</strain>
    </source>
</reference>
<protein>
    <submittedName>
        <fullName evidence="2">Uncharacterized protein</fullName>
    </submittedName>
</protein>
<dbReference type="EMBL" id="AP004095">
    <property type="protein sequence ID" value="BAD19293.1"/>
    <property type="molecule type" value="Genomic_DNA"/>
</dbReference>
<evidence type="ECO:0000313" key="2">
    <source>
        <dbReference type="EMBL" id="BAD19551.1"/>
    </source>
</evidence>
<reference evidence="3" key="4">
    <citation type="journal article" date="2008" name="Nucleic Acids Res.">
        <title>The rice annotation project database (RAP-DB): 2008 update.</title>
        <authorList>
            <consortium name="The rice annotation project (RAP)"/>
        </authorList>
    </citation>
    <scope>GENOME REANNOTATION</scope>
    <source>
        <strain evidence="3">cv. Nipponbare</strain>
    </source>
</reference>
<evidence type="ECO:0000313" key="3">
    <source>
        <dbReference type="Proteomes" id="UP000000763"/>
    </source>
</evidence>
<proteinExistence type="predicted"/>
<reference evidence="1" key="1">
    <citation type="submission" date="2001-08" db="EMBL/GenBank/DDBJ databases">
        <title>Oryza sativa nipponbare(GA3) genomic DNA, chromosome 2, BAC clone:OJ1715_H01.</title>
        <authorList>
            <person name="Sasaki T."/>
            <person name="Matsumoto T."/>
            <person name="Yamamoto K."/>
        </authorList>
    </citation>
    <scope>NUCLEOTIDE SEQUENCE</scope>
</reference>
<accession>Q6K7D1</accession>
<gene>
    <name evidence="2" type="ORF">OJ1311_D08.37</name>
    <name evidence="1" type="ORF">OJ1715_H01.17</name>
</gene>
<name>Q6K7D1_ORYSJ</name>
<dbReference type="Proteomes" id="UP000000763">
    <property type="component" value="Chromosome 2"/>
</dbReference>
<reference evidence="2" key="2">
    <citation type="submission" date="2002-03" db="EMBL/GenBank/DDBJ databases">
        <title>Oryza sativa nipponbare(GA3) genomic DNA, chromosome 2, BAC clone:OJ1311_D08.</title>
        <authorList>
            <person name="Sasaki T."/>
            <person name="Matsumoto T."/>
            <person name="Yamamoto K."/>
        </authorList>
    </citation>
    <scope>NUCLEOTIDE SEQUENCE</scope>
</reference>
<organism evidence="2 3">
    <name type="scientific">Oryza sativa subsp. japonica</name>
    <name type="common">Rice</name>
    <dbReference type="NCBI Taxonomy" id="39947"/>
    <lineage>
        <taxon>Eukaryota</taxon>
        <taxon>Viridiplantae</taxon>
        <taxon>Streptophyta</taxon>
        <taxon>Embryophyta</taxon>
        <taxon>Tracheophyta</taxon>
        <taxon>Spermatophyta</taxon>
        <taxon>Magnoliopsida</taxon>
        <taxon>Liliopsida</taxon>
        <taxon>Poales</taxon>
        <taxon>Poaceae</taxon>
        <taxon>BOP clade</taxon>
        <taxon>Oryzoideae</taxon>
        <taxon>Oryzeae</taxon>
        <taxon>Oryzinae</taxon>
        <taxon>Oryza</taxon>
        <taxon>Oryza sativa</taxon>
    </lineage>
</organism>
<sequence length="144" mass="15879">MLPWTWRKEVEAAWAVCREPRPIFSTPELTHSTLLSVHRSHSLLLHQLYCPQSPYQVVPVLSPVALPVPPPPQPGLLVSAAVMVVDGPASCAVVLSLVPQHAPEDEIARARLLLRSPLRRARHYRAVRAHFVAASTIPDDDGAR</sequence>
<dbReference type="EMBL" id="AP004849">
    <property type="protein sequence ID" value="BAD19551.1"/>
    <property type="molecule type" value="Genomic_DNA"/>
</dbReference>
<evidence type="ECO:0000313" key="1">
    <source>
        <dbReference type="EMBL" id="BAD19293.1"/>
    </source>
</evidence>
<dbReference type="AlphaFoldDB" id="Q6K7D1"/>